<organism evidence="1 2">
    <name type="scientific">Amborella trichopoda</name>
    <dbReference type="NCBI Taxonomy" id="13333"/>
    <lineage>
        <taxon>Eukaryota</taxon>
        <taxon>Viridiplantae</taxon>
        <taxon>Streptophyta</taxon>
        <taxon>Embryophyta</taxon>
        <taxon>Tracheophyta</taxon>
        <taxon>Spermatophyta</taxon>
        <taxon>Magnoliopsida</taxon>
        <taxon>Amborellales</taxon>
        <taxon>Amborellaceae</taxon>
        <taxon>Amborella</taxon>
    </lineage>
</organism>
<reference evidence="2" key="1">
    <citation type="journal article" date="2013" name="Science">
        <title>The Amborella genome and the evolution of flowering plants.</title>
        <authorList>
            <consortium name="Amborella Genome Project"/>
        </authorList>
    </citation>
    <scope>NUCLEOTIDE SEQUENCE [LARGE SCALE GENOMIC DNA]</scope>
</reference>
<dbReference type="EMBL" id="KI394330">
    <property type="protein sequence ID" value="ERN03893.1"/>
    <property type="molecule type" value="Genomic_DNA"/>
</dbReference>
<accession>W1P7J4</accession>
<sequence length="100" mass="11353">MAFINPVADFVTKYVFDPCIGQICYLVRLRKNIEKLESKTRELTSKKNDTDSALAAAARRDGRNQTARVEEWLNSVSVIEAEAVRIKDEYEQGKTCLRGV</sequence>
<dbReference type="AlphaFoldDB" id="W1P7J4"/>
<dbReference type="Proteomes" id="UP000017836">
    <property type="component" value="Unassembled WGS sequence"/>
</dbReference>
<dbReference type="HOGENOM" id="CLU_2309859_0_0_1"/>
<name>W1P7J4_AMBTC</name>
<evidence type="ECO:0000313" key="1">
    <source>
        <dbReference type="EMBL" id="ERN03893.1"/>
    </source>
</evidence>
<evidence type="ECO:0000313" key="2">
    <source>
        <dbReference type="Proteomes" id="UP000017836"/>
    </source>
</evidence>
<dbReference type="Gramene" id="ERN03893">
    <property type="protein sequence ID" value="ERN03893"/>
    <property type="gene ID" value="AMTR_s00078p00178290"/>
</dbReference>
<proteinExistence type="predicted"/>
<evidence type="ECO:0008006" key="3">
    <source>
        <dbReference type="Google" id="ProtNLM"/>
    </source>
</evidence>
<gene>
    <name evidence="1" type="ORF">AMTR_s00078p00178290</name>
</gene>
<keyword evidence="2" id="KW-1185">Reference proteome</keyword>
<protein>
    <recommendedName>
        <fullName evidence="3">Rx N-terminal domain-containing protein</fullName>
    </recommendedName>
</protein>